<dbReference type="OrthoDB" id="2155291at2759"/>
<feature type="compositionally biased region" description="Polar residues" evidence="1">
    <location>
        <begin position="55"/>
        <end position="67"/>
    </location>
</feature>
<dbReference type="InterPro" id="IPR008936">
    <property type="entry name" value="Rho_GTPase_activation_prot"/>
</dbReference>
<feature type="region of interest" description="Disordered" evidence="1">
    <location>
        <begin position="49"/>
        <end position="88"/>
    </location>
</feature>
<dbReference type="Gene3D" id="1.10.555.10">
    <property type="entry name" value="Rho GTPase activation protein"/>
    <property type="match status" value="1"/>
</dbReference>
<evidence type="ECO:0000259" key="2">
    <source>
        <dbReference type="PROSITE" id="PS50238"/>
    </source>
</evidence>
<feature type="domain" description="Rho-GAP" evidence="2">
    <location>
        <begin position="137"/>
        <end position="356"/>
    </location>
</feature>
<proteinExistence type="predicted"/>
<organism evidence="3 4">
    <name type="scientific">Porphyridium purpureum</name>
    <name type="common">Red alga</name>
    <name type="synonym">Porphyridium cruentum</name>
    <dbReference type="NCBI Taxonomy" id="35688"/>
    <lineage>
        <taxon>Eukaryota</taxon>
        <taxon>Rhodophyta</taxon>
        <taxon>Bangiophyceae</taxon>
        <taxon>Porphyridiales</taxon>
        <taxon>Porphyridiaceae</taxon>
        <taxon>Porphyridium</taxon>
    </lineage>
</organism>
<evidence type="ECO:0000313" key="3">
    <source>
        <dbReference type="EMBL" id="KAA8499561.1"/>
    </source>
</evidence>
<sequence>MADAHIAGTFEHATNMIGRPEALAIFGKDKGGMVENQENQDLQANENLRSHTEGSGKSATRQPQTGQGDEKAAGAGAGAGLDFGPESLPRGQRTGIFSKALMCFNPNVTIHNDGGTRNDYRMPSTGGNMGNKATSGDALTTKVERKVFEWDGTTEFTIAACIDFLEANGGDLEPRLFAVSADQDEVDAFTVRQGERIPLQTDLHVAAAVIKDRMRHANGAFLPIAVLQAWAKAEQDKEQGAGAAADTSLASSIPVIQQMTGIPDQRSSGYRALSATLEIVRVEVSEKRAYLVARLFSLLARIAGRFCITQMTSQNLALCLAPSLLQWDPNGNLALVVLNKMMTFVQRAIEDAMTMEPDMGTDPSRE</sequence>
<keyword evidence="4" id="KW-1185">Reference proteome</keyword>
<comment type="caution">
    <text evidence="3">The sequence shown here is derived from an EMBL/GenBank/DDBJ whole genome shotgun (WGS) entry which is preliminary data.</text>
</comment>
<dbReference type="SUPFAM" id="SSF48350">
    <property type="entry name" value="GTPase activation domain, GAP"/>
    <property type="match status" value="1"/>
</dbReference>
<reference evidence="4" key="1">
    <citation type="journal article" date="2019" name="Nat. Commun.">
        <title>Expansion of phycobilisome linker gene families in mesophilic red algae.</title>
        <authorList>
            <person name="Lee J."/>
            <person name="Kim D."/>
            <person name="Bhattacharya D."/>
            <person name="Yoon H.S."/>
        </authorList>
    </citation>
    <scope>NUCLEOTIDE SEQUENCE [LARGE SCALE GENOMIC DNA]</scope>
    <source>
        <strain evidence="4">CCMP 1328</strain>
    </source>
</reference>
<evidence type="ECO:0000256" key="1">
    <source>
        <dbReference type="SAM" id="MobiDB-lite"/>
    </source>
</evidence>
<dbReference type="AlphaFoldDB" id="A0A5J4Z6Q5"/>
<dbReference type="SMART" id="SM00324">
    <property type="entry name" value="RhoGAP"/>
    <property type="match status" value="1"/>
</dbReference>
<dbReference type="Pfam" id="PF00620">
    <property type="entry name" value="RhoGAP"/>
    <property type="match status" value="1"/>
</dbReference>
<dbReference type="GO" id="GO:0007165">
    <property type="term" value="P:signal transduction"/>
    <property type="evidence" value="ECO:0007669"/>
    <property type="project" value="InterPro"/>
</dbReference>
<dbReference type="PROSITE" id="PS50238">
    <property type="entry name" value="RHOGAP"/>
    <property type="match status" value="1"/>
</dbReference>
<name>A0A5J4Z6Q5_PORPP</name>
<accession>A0A5J4Z6Q5</accession>
<evidence type="ECO:0000313" key="4">
    <source>
        <dbReference type="Proteomes" id="UP000324585"/>
    </source>
</evidence>
<protein>
    <recommendedName>
        <fullName evidence="2">Rho-GAP domain-containing protein</fullName>
    </recommendedName>
</protein>
<gene>
    <name evidence="3" type="ORF">FVE85_7146</name>
</gene>
<dbReference type="Proteomes" id="UP000324585">
    <property type="component" value="Unassembled WGS sequence"/>
</dbReference>
<dbReference type="InterPro" id="IPR000198">
    <property type="entry name" value="RhoGAP_dom"/>
</dbReference>
<dbReference type="EMBL" id="VRMN01000001">
    <property type="protein sequence ID" value="KAA8499561.1"/>
    <property type="molecule type" value="Genomic_DNA"/>
</dbReference>